<keyword evidence="2" id="KW-0472">Membrane</keyword>
<keyword evidence="5" id="KW-1185">Reference proteome</keyword>
<dbReference type="Gene3D" id="2.70.70.10">
    <property type="entry name" value="Glucose Permease (Domain IIA)"/>
    <property type="match status" value="1"/>
</dbReference>
<evidence type="ECO:0000256" key="1">
    <source>
        <dbReference type="ARBA" id="ARBA00022729"/>
    </source>
</evidence>
<keyword evidence="1" id="KW-0732">Signal</keyword>
<dbReference type="Proteomes" id="UP001500298">
    <property type="component" value="Unassembled WGS sequence"/>
</dbReference>
<evidence type="ECO:0000313" key="4">
    <source>
        <dbReference type="EMBL" id="GAA4849522.1"/>
    </source>
</evidence>
<comment type="caution">
    <text evidence="4">The sequence shown here is derived from an EMBL/GenBank/DDBJ whole genome shotgun (WGS) entry which is preliminary data.</text>
</comment>
<dbReference type="SUPFAM" id="SSF51261">
    <property type="entry name" value="Duplicated hybrid motif"/>
    <property type="match status" value="1"/>
</dbReference>
<dbReference type="EMBL" id="BAABJX010000062">
    <property type="protein sequence ID" value="GAA4849522.1"/>
    <property type="molecule type" value="Genomic_DNA"/>
</dbReference>
<evidence type="ECO:0000313" key="5">
    <source>
        <dbReference type="Proteomes" id="UP001500298"/>
    </source>
</evidence>
<dbReference type="InterPro" id="IPR016047">
    <property type="entry name" value="M23ase_b-sheet_dom"/>
</dbReference>
<dbReference type="Pfam" id="PF01551">
    <property type="entry name" value="Peptidase_M23"/>
    <property type="match status" value="1"/>
</dbReference>
<dbReference type="InterPro" id="IPR011055">
    <property type="entry name" value="Dup_hybrid_motif"/>
</dbReference>
<feature type="domain" description="M23ase beta-sheet core" evidence="3">
    <location>
        <begin position="166"/>
        <end position="261"/>
    </location>
</feature>
<dbReference type="CDD" id="cd12797">
    <property type="entry name" value="M23_peptidase"/>
    <property type="match status" value="1"/>
</dbReference>
<keyword evidence="2" id="KW-0812">Transmembrane</keyword>
<evidence type="ECO:0000259" key="3">
    <source>
        <dbReference type="Pfam" id="PF01551"/>
    </source>
</evidence>
<proteinExistence type="predicted"/>
<feature type="transmembrane region" description="Helical" evidence="2">
    <location>
        <begin position="22"/>
        <end position="41"/>
    </location>
</feature>
<dbReference type="PANTHER" id="PTHR21666:SF289">
    <property type="entry name" value="L-ALA--D-GLU ENDOPEPTIDASE"/>
    <property type="match status" value="1"/>
</dbReference>
<accession>A0ABP9DNS9</accession>
<gene>
    <name evidence="4" type="ORF">GCM10023331_37770</name>
</gene>
<keyword evidence="2" id="KW-1133">Transmembrane helix</keyword>
<name>A0ABP9DNS9_9BACT</name>
<reference evidence="5" key="1">
    <citation type="journal article" date="2019" name="Int. J. Syst. Evol. Microbiol.">
        <title>The Global Catalogue of Microorganisms (GCM) 10K type strain sequencing project: providing services to taxonomists for standard genome sequencing and annotation.</title>
        <authorList>
            <consortium name="The Broad Institute Genomics Platform"/>
            <consortium name="The Broad Institute Genome Sequencing Center for Infectious Disease"/>
            <person name="Wu L."/>
            <person name="Ma J."/>
        </authorList>
    </citation>
    <scope>NUCLEOTIDE SEQUENCE [LARGE SCALE GENOMIC DNA]</scope>
    <source>
        <strain evidence="5">JCM 18326</strain>
    </source>
</reference>
<dbReference type="InterPro" id="IPR050570">
    <property type="entry name" value="Cell_wall_metabolism_enzyme"/>
</dbReference>
<organism evidence="4 5">
    <name type="scientific">Algivirga pacifica</name>
    <dbReference type="NCBI Taxonomy" id="1162670"/>
    <lineage>
        <taxon>Bacteria</taxon>
        <taxon>Pseudomonadati</taxon>
        <taxon>Bacteroidota</taxon>
        <taxon>Cytophagia</taxon>
        <taxon>Cytophagales</taxon>
        <taxon>Flammeovirgaceae</taxon>
        <taxon>Algivirga</taxon>
    </lineage>
</organism>
<sequence>MEIKDAESLAEKHRYDFTYSKLVVLLGGVFIALFLFSLFLAKTLLVSLFDPAYENQQLVLRLSTLSTAVDSLEKAALDKDIYIQNIQDIIDGKVDETGVQSKEGTAATIQSSSNNLMEISAADSSFRNEFTKVESANSVEKQISENVFFFPPINGVISKEFNIVERHFGTDLVAKANEPIKSVADGTVILSSWTQDSGYVIGVQHKNEIISFYKHNSTLLKKVGERVRAGDIIAIIGNSGELTDGPHLHFEIWYKGSPANPANFIAFD</sequence>
<evidence type="ECO:0000256" key="2">
    <source>
        <dbReference type="SAM" id="Phobius"/>
    </source>
</evidence>
<dbReference type="PANTHER" id="PTHR21666">
    <property type="entry name" value="PEPTIDASE-RELATED"/>
    <property type="match status" value="1"/>
</dbReference>
<protein>
    <submittedName>
        <fullName evidence="4">M23 family metallopeptidase</fullName>
    </submittedName>
</protein>